<comment type="subcellular location">
    <subcellularLocation>
        <location evidence="1">Cytoplasm</location>
    </subcellularLocation>
</comment>
<dbReference type="AlphaFoldDB" id="A0A941CQY7"/>
<dbReference type="Proteomes" id="UP000675379">
    <property type="component" value="Unassembled WGS sequence"/>
</dbReference>
<evidence type="ECO:0000313" key="9">
    <source>
        <dbReference type="EMBL" id="MBR0576617.1"/>
    </source>
</evidence>
<keyword evidence="3" id="KW-0963">Cytoplasm</keyword>
<keyword evidence="10" id="KW-1185">Reference proteome</keyword>
<evidence type="ECO:0000256" key="2">
    <source>
        <dbReference type="ARBA" id="ARBA00022448"/>
    </source>
</evidence>
<proteinExistence type="predicted"/>
<dbReference type="SUPFAM" id="SSF52728">
    <property type="entry name" value="PTS IIb component"/>
    <property type="match status" value="1"/>
</dbReference>
<sequence>MGKTYVRIDDRLIHGQTVLAWCPTLSIAEIIAVDDVSAKNPMLKTIMTMGVPSKYKTNIVTLEEAKALLQAEQPHNRLLIVKVPSVLKALENQLGGIEQIILGNLAKREDTLHKVSGATGIFYLSNDDVEFLDRLHQEGQKISFHQLPSTQETTWTSFMKTIK</sequence>
<accession>A0A941CQY7</accession>
<evidence type="ECO:0000256" key="1">
    <source>
        <dbReference type="ARBA" id="ARBA00004496"/>
    </source>
</evidence>
<dbReference type="GO" id="GO:0008982">
    <property type="term" value="F:protein-N(PI)-phosphohistidine-sugar phosphotransferase activity"/>
    <property type="evidence" value="ECO:0007669"/>
    <property type="project" value="InterPro"/>
</dbReference>
<evidence type="ECO:0000313" key="10">
    <source>
        <dbReference type="Proteomes" id="UP000675379"/>
    </source>
</evidence>
<dbReference type="EMBL" id="JAGSCS010000012">
    <property type="protein sequence ID" value="MBR0576617.1"/>
    <property type="molecule type" value="Genomic_DNA"/>
</dbReference>
<feature type="domain" description="PTS EIIB type-4" evidence="8">
    <location>
        <begin position="1"/>
        <end position="163"/>
    </location>
</feature>
<evidence type="ECO:0000256" key="5">
    <source>
        <dbReference type="ARBA" id="ARBA00022679"/>
    </source>
</evidence>
<evidence type="ECO:0000256" key="3">
    <source>
        <dbReference type="ARBA" id="ARBA00022490"/>
    </source>
</evidence>
<dbReference type="Gene3D" id="3.40.35.10">
    <property type="entry name" value="Phosphotransferase system, sorbose subfamily IIB component"/>
    <property type="match status" value="1"/>
</dbReference>
<keyword evidence="5" id="KW-0808">Transferase</keyword>
<evidence type="ECO:0000256" key="6">
    <source>
        <dbReference type="ARBA" id="ARBA00022683"/>
    </source>
</evidence>
<dbReference type="Pfam" id="PF03830">
    <property type="entry name" value="PTSIIB_sorb"/>
    <property type="match status" value="1"/>
</dbReference>
<evidence type="ECO:0000256" key="7">
    <source>
        <dbReference type="ARBA" id="ARBA00022777"/>
    </source>
</evidence>
<keyword evidence="4 9" id="KW-0762">Sugar transport</keyword>
<reference evidence="9" key="1">
    <citation type="submission" date="2021-04" db="EMBL/GenBank/DDBJ databases">
        <title>Proteiniclasticum sedimins sp. nov., an obligate anaerobic bacterium isolated from anaerobic sludge.</title>
        <authorList>
            <person name="Liu J."/>
        </authorList>
    </citation>
    <scope>NUCLEOTIDE SEQUENCE</scope>
    <source>
        <strain evidence="9">BAD-10</strain>
    </source>
</reference>
<dbReference type="GO" id="GO:0005737">
    <property type="term" value="C:cytoplasm"/>
    <property type="evidence" value="ECO:0007669"/>
    <property type="project" value="UniProtKB-SubCell"/>
</dbReference>
<organism evidence="9 10">
    <name type="scientific">Proteiniclasticum sediminis</name>
    <dbReference type="NCBI Taxonomy" id="2804028"/>
    <lineage>
        <taxon>Bacteria</taxon>
        <taxon>Bacillati</taxon>
        <taxon>Bacillota</taxon>
        <taxon>Clostridia</taxon>
        <taxon>Eubacteriales</taxon>
        <taxon>Clostridiaceae</taxon>
        <taxon>Proteiniclasticum</taxon>
    </lineage>
</organism>
<dbReference type="PROSITE" id="PS51101">
    <property type="entry name" value="PTS_EIIB_TYPE_4"/>
    <property type="match status" value="1"/>
</dbReference>
<keyword evidence="6" id="KW-0598">Phosphotransferase system</keyword>
<name>A0A941CQY7_9CLOT</name>
<dbReference type="GO" id="GO:0016301">
    <property type="term" value="F:kinase activity"/>
    <property type="evidence" value="ECO:0007669"/>
    <property type="project" value="UniProtKB-KW"/>
</dbReference>
<keyword evidence="7" id="KW-0418">Kinase</keyword>
<dbReference type="RefSeq" id="WP_211801779.1">
    <property type="nucleotide sequence ID" value="NZ_JAGSCS010000012.1"/>
</dbReference>
<dbReference type="InterPro" id="IPR036667">
    <property type="entry name" value="PTS_IIB_sorbose-sp_sf"/>
</dbReference>
<evidence type="ECO:0000259" key="8">
    <source>
        <dbReference type="PROSITE" id="PS51101"/>
    </source>
</evidence>
<dbReference type="InterPro" id="IPR004720">
    <property type="entry name" value="PTS_IIB_sorbose-sp"/>
</dbReference>
<gene>
    <name evidence="9" type="ORF">KCG48_09730</name>
</gene>
<evidence type="ECO:0000256" key="4">
    <source>
        <dbReference type="ARBA" id="ARBA00022597"/>
    </source>
</evidence>
<protein>
    <submittedName>
        <fullName evidence="9">PTS sugar transporter subunit IIB</fullName>
    </submittedName>
</protein>
<dbReference type="GO" id="GO:0009401">
    <property type="term" value="P:phosphoenolpyruvate-dependent sugar phosphotransferase system"/>
    <property type="evidence" value="ECO:0007669"/>
    <property type="project" value="UniProtKB-KW"/>
</dbReference>
<comment type="caution">
    <text evidence="9">The sequence shown here is derived from an EMBL/GenBank/DDBJ whole genome shotgun (WGS) entry which is preliminary data.</text>
</comment>
<keyword evidence="2" id="KW-0813">Transport</keyword>